<name>A0A0C9UEZ0_SPHS4</name>
<gene>
    <name evidence="2" type="ORF">M422DRAFT_784852</name>
</gene>
<sequence length="70" mass="7535">MTLGTATPATGESDGVKPQAQQQHATVNVTQTQQAAPKDVDDDDSEDEYIPRGPKTQNIVRVDDKKKGGR</sequence>
<keyword evidence="3" id="KW-1185">Reference proteome</keyword>
<protein>
    <submittedName>
        <fullName evidence="2">Uncharacterized protein</fullName>
    </submittedName>
</protein>
<dbReference type="EMBL" id="KN837331">
    <property type="protein sequence ID" value="KIJ27582.1"/>
    <property type="molecule type" value="Genomic_DNA"/>
</dbReference>
<dbReference type="AlphaFoldDB" id="A0A0C9UEZ0"/>
<evidence type="ECO:0000256" key="1">
    <source>
        <dbReference type="SAM" id="MobiDB-lite"/>
    </source>
</evidence>
<dbReference type="Proteomes" id="UP000054279">
    <property type="component" value="Unassembled WGS sequence"/>
</dbReference>
<feature type="region of interest" description="Disordered" evidence="1">
    <location>
        <begin position="1"/>
        <end position="70"/>
    </location>
</feature>
<feature type="compositionally biased region" description="Polar residues" evidence="1">
    <location>
        <begin position="19"/>
        <end position="35"/>
    </location>
</feature>
<organism evidence="2 3">
    <name type="scientific">Sphaerobolus stellatus (strain SS14)</name>
    <dbReference type="NCBI Taxonomy" id="990650"/>
    <lineage>
        <taxon>Eukaryota</taxon>
        <taxon>Fungi</taxon>
        <taxon>Dikarya</taxon>
        <taxon>Basidiomycota</taxon>
        <taxon>Agaricomycotina</taxon>
        <taxon>Agaricomycetes</taxon>
        <taxon>Phallomycetidae</taxon>
        <taxon>Geastrales</taxon>
        <taxon>Sphaerobolaceae</taxon>
        <taxon>Sphaerobolus</taxon>
    </lineage>
</organism>
<evidence type="ECO:0000313" key="3">
    <source>
        <dbReference type="Proteomes" id="UP000054279"/>
    </source>
</evidence>
<evidence type="ECO:0000313" key="2">
    <source>
        <dbReference type="EMBL" id="KIJ27582.1"/>
    </source>
</evidence>
<feature type="compositionally biased region" description="Basic and acidic residues" evidence="1">
    <location>
        <begin position="61"/>
        <end position="70"/>
    </location>
</feature>
<reference evidence="2 3" key="1">
    <citation type="submission" date="2014-06" db="EMBL/GenBank/DDBJ databases">
        <title>Evolutionary Origins and Diversification of the Mycorrhizal Mutualists.</title>
        <authorList>
            <consortium name="DOE Joint Genome Institute"/>
            <consortium name="Mycorrhizal Genomics Consortium"/>
            <person name="Kohler A."/>
            <person name="Kuo A."/>
            <person name="Nagy L.G."/>
            <person name="Floudas D."/>
            <person name="Copeland A."/>
            <person name="Barry K.W."/>
            <person name="Cichocki N."/>
            <person name="Veneault-Fourrey C."/>
            <person name="LaButti K."/>
            <person name="Lindquist E.A."/>
            <person name="Lipzen A."/>
            <person name="Lundell T."/>
            <person name="Morin E."/>
            <person name="Murat C."/>
            <person name="Riley R."/>
            <person name="Ohm R."/>
            <person name="Sun H."/>
            <person name="Tunlid A."/>
            <person name="Henrissat B."/>
            <person name="Grigoriev I.V."/>
            <person name="Hibbett D.S."/>
            <person name="Martin F."/>
        </authorList>
    </citation>
    <scope>NUCLEOTIDE SEQUENCE [LARGE SCALE GENOMIC DNA]</scope>
    <source>
        <strain evidence="2 3">SS14</strain>
    </source>
</reference>
<feature type="compositionally biased region" description="Polar residues" evidence="1">
    <location>
        <begin position="1"/>
        <end position="10"/>
    </location>
</feature>
<proteinExistence type="predicted"/>
<accession>A0A0C9UEZ0</accession>
<dbReference type="HOGENOM" id="CLU_181713_0_0_1"/>